<keyword evidence="9" id="KW-1185">Reference proteome</keyword>
<reference evidence="8" key="1">
    <citation type="submission" date="2022-11" db="UniProtKB">
        <authorList>
            <consortium name="EnsemblMetazoa"/>
        </authorList>
    </citation>
    <scope>IDENTIFICATION</scope>
</reference>
<sequence>MGKWFKCYTNVVTKKYMMGKSCGVLFHTRRTSLKKWGFVTERFSYLVLRKGTRNEEDKPWPRILEHVKLRGRHVICKLCSSNGDIEQKILTKKKDSDIYKCARHLSKWGDLMPITEDRKRPLKNPHVTLTRRGKLRK</sequence>
<dbReference type="GO" id="GO:0005763">
    <property type="term" value="C:mitochondrial small ribosomal subunit"/>
    <property type="evidence" value="ECO:0007669"/>
    <property type="project" value="TreeGrafter"/>
</dbReference>
<dbReference type="GO" id="GO:0046872">
    <property type="term" value="F:metal ion binding"/>
    <property type="evidence" value="ECO:0007669"/>
    <property type="project" value="UniProtKB-KW"/>
</dbReference>
<keyword evidence="3" id="KW-0809">Transit peptide</keyword>
<keyword evidence="5" id="KW-0411">Iron-sulfur</keyword>
<name>A0A913X326_EXADI</name>
<evidence type="ECO:0000256" key="4">
    <source>
        <dbReference type="ARBA" id="ARBA00023004"/>
    </source>
</evidence>
<dbReference type="PANTHER" id="PTHR13184:SF5">
    <property type="entry name" value="METHYLTRANSFERASE-LIKE PROTEIN 17, MITOCHONDRIAL"/>
    <property type="match status" value="1"/>
</dbReference>
<dbReference type="KEGG" id="epa:110236633"/>
<dbReference type="InterPro" id="IPR052571">
    <property type="entry name" value="Mt_RNA_Methyltransferase"/>
</dbReference>
<comment type="subcellular location">
    <subcellularLocation>
        <location evidence="1">Mitochondrion</location>
    </subcellularLocation>
</comment>
<dbReference type="OrthoDB" id="421327at2759"/>
<keyword evidence="4" id="KW-0408">Iron</keyword>
<keyword evidence="2" id="KW-0479">Metal-binding</keyword>
<evidence type="ECO:0000313" key="9">
    <source>
        <dbReference type="Proteomes" id="UP000887567"/>
    </source>
</evidence>
<dbReference type="GO" id="GO:0003735">
    <property type="term" value="F:structural constituent of ribosome"/>
    <property type="evidence" value="ECO:0007669"/>
    <property type="project" value="TreeGrafter"/>
</dbReference>
<dbReference type="GO" id="GO:0008168">
    <property type="term" value="F:methyltransferase activity"/>
    <property type="evidence" value="ECO:0007669"/>
    <property type="project" value="InterPro"/>
</dbReference>
<evidence type="ECO:0000256" key="7">
    <source>
        <dbReference type="ARBA" id="ARBA00045681"/>
    </source>
</evidence>
<evidence type="ECO:0000313" key="8">
    <source>
        <dbReference type="EnsemblMetazoa" id="XP_020897831.1"/>
    </source>
</evidence>
<dbReference type="GeneID" id="110236633"/>
<keyword evidence="6" id="KW-0496">Mitochondrion</keyword>
<protein>
    <submittedName>
        <fullName evidence="8">Uncharacterized protein</fullName>
    </submittedName>
</protein>
<dbReference type="PANTHER" id="PTHR13184">
    <property type="entry name" value="37S RIBOSOMAL PROTEIN S22"/>
    <property type="match status" value="1"/>
</dbReference>
<comment type="function">
    <text evidence="7">Mitochondrial ribosome (mitoribosome) assembly factor. Binds at the interface of the head and body domains of the mitochondrial small ribosomal subunit (mt-SSU), occluding the mRNA channel and preventing compaction of the head domain towards the body. Probable inactive methyltransferase: retains the characteristic folding and ability to bind S-adenosyl-L-methionine, but it probably lost its methyltransferase activity.</text>
</comment>
<evidence type="ECO:0000256" key="6">
    <source>
        <dbReference type="ARBA" id="ARBA00023128"/>
    </source>
</evidence>
<dbReference type="InterPro" id="IPR015324">
    <property type="entry name" value="Ribosomal_Rsm22-like"/>
</dbReference>
<dbReference type="EnsemblMetazoa" id="XM_021042172.2">
    <property type="protein sequence ID" value="XP_020897831.1"/>
    <property type="gene ID" value="LOC110236633"/>
</dbReference>
<evidence type="ECO:0000256" key="1">
    <source>
        <dbReference type="ARBA" id="ARBA00004173"/>
    </source>
</evidence>
<dbReference type="GO" id="GO:0051536">
    <property type="term" value="F:iron-sulfur cluster binding"/>
    <property type="evidence" value="ECO:0007669"/>
    <property type="project" value="UniProtKB-KW"/>
</dbReference>
<dbReference type="AlphaFoldDB" id="A0A913X326"/>
<evidence type="ECO:0000256" key="2">
    <source>
        <dbReference type="ARBA" id="ARBA00022723"/>
    </source>
</evidence>
<dbReference type="GO" id="GO:0006412">
    <property type="term" value="P:translation"/>
    <property type="evidence" value="ECO:0007669"/>
    <property type="project" value="InterPro"/>
</dbReference>
<accession>A0A913X326</accession>
<evidence type="ECO:0000256" key="3">
    <source>
        <dbReference type="ARBA" id="ARBA00022946"/>
    </source>
</evidence>
<dbReference type="Proteomes" id="UP000887567">
    <property type="component" value="Unplaced"/>
</dbReference>
<evidence type="ECO:0000256" key="5">
    <source>
        <dbReference type="ARBA" id="ARBA00023014"/>
    </source>
</evidence>
<proteinExistence type="predicted"/>
<organism evidence="8 9">
    <name type="scientific">Exaiptasia diaphana</name>
    <name type="common">Tropical sea anemone</name>
    <name type="synonym">Aiptasia pulchella</name>
    <dbReference type="NCBI Taxonomy" id="2652724"/>
    <lineage>
        <taxon>Eukaryota</taxon>
        <taxon>Metazoa</taxon>
        <taxon>Cnidaria</taxon>
        <taxon>Anthozoa</taxon>
        <taxon>Hexacorallia</taxon>
        <taxon>Actiniaria</taxon>
        <taxon>Aiptasiidae</taxon>
        <taxon>Exaiptasia</taxon>
    </lineage>
</organism>
<dbReference type="RefSeq" id="XP_020897831.1">
    <property type="nucleotide sequence ID" value="XM_021042172.2"/>
</dbReference>
<dbReference type="Pfam" id="PF09243">
    <property type="entry name" value="Rsm22"/>
    <property type="match status" value="1"/>
</dbReference>